<feature type="domain" description="Reelin" evidence="10">
    <location>
        <begin position="1"/>
        <end position="166"/>
    </location>
</feature>
<evidence type="ECO:0000256" key="8">
    <source>
        <dbReference type="ARBA" id="ARBA00023022"/>
    </source>
</evidence>
<evidence type="ECO:0000256" key="9">
    <source>
        <dbReference type="SAM" id="MobiDB-lite"/>
    </source>
</evidence>
<evidence type="ECO:0000256" key="7">
    <source>
        <dbReference type="ARBA" id="ARBA00022859"/>
    </source>
</evidence>
<proteinExistence type="inferred from homology"/>
<evidence type="ECO:0000256" key="2">
    <source>
        <dbReference type="ARBA" id="ARBA00008501"/>
    </source>
</evidence>
<evidence type="ECO:0000256" key="6">
    <source>
        <dbReference type="ARBA" id="ARBA00022729"/>
    </source>
</evidence>
<dbReference type="PROSITE" id="PS51019">
    <property type="entry name" value="REELIN"/>
    <property type="match status" value="1"/>
</dbReference>
<dbReference type="Gene3D" id="2.60.40.4060">
    <property type="entry name" value="Reeler domain"/>
    <property type="match status" value="1"/>
</dbReference>
<dbReference type="AlphaFoldDB" id="A0A9W7TLI7"/>
<keyword evidence="6" id="KW-0732">Signal</keyword>
<dbReference type="GO" id="GO:0042742">
    <property type="term" value="P:defense response to bacterium"/>
    <property type="evidence" value="ECO:0007669"/>
    <property type="project" value="UniProtKB-KW"/>
</dbReference>
<evidence type="ECO:0000256" key="5">
    <source>
        <dbReference type="ARBA" id="ARBA00022588"/>
    </source>
</evidence>
<dbReference type="EMBL" id="JAFHDT010000017">
    <property type="protein sequence ID" value="KAI7798174.1"/>
    <property type="molecule type" value="Genomic_DNA"/>
</dbReference>
<dbReference type="InterPro" id="IPR002861">
    <property type="entry name" value="Reeler_dom"/>
</dbReference>
<keyword evidence="12" id="KW-1185">Reference proteome</keyword>
<dbReference type="InterPro" id="IPR051237">
    <property type="entry name" value="Ferric-chelate_Red/DefProt"/>
</dbReference>
<evidence type="ECO:0000313" key="11">
    <source>
        <dbReference type="EMBL" id="KAI7798174.1"/>
    </source>
</evidence>
<keyword evidence="8" id="KW-0044">Antibiotic</keyword>
<comment type="similarity">
    <text evidence="2">Belongs to the insect defense protein family.</text>
</comment>
<keyword evidence="5" id="KW-0399">Innate immunity</keyword>
<dbReference type="CDD" id="cd08544">
    <property type="entry name" value="Reeler"/>
    <property type="match status" value="1"/>
</dbReference>
<evidence type="ECO:0000313" key="12">
    <source>
        <dbReference type="Proteomes" id="UP001059041"/>
    </source>
</evidence>
<dbReference type="InterPro" id="IPR042307">
    <property type="entry name" value="Reeler_sf"/>
</dbReference>
<dbReference type="GO" id="GO:0005576">
    <property type="term" value="C:extracellular region"/>
    <property type="evidence" value="ECO:0007669"/>
    <property type="project" value="UniProtKB-SubCell"/>
</dbReference>
<evidence type="ECO:0000256" key="3">
    <source>
        <dbReference type="ARBA" id="ARBA00022525"/>
    </source>
</evidence>
<dbReference type="PANTHER" id="PTHR45828">
    <property type="entry name" value="CYTOCHROME B561/FERRIC REDUCTASE TRANSMEMBRANE"/>
    <property type="match status" value="1"/>
</dbReference>
<protein>
    <recommendedName>
        <fullName evidence="10">Reelin domain-containing protein</fullName>
    </recommendedName>
</protein>
<comment type="caution">
    <text evidence="11">The sequence shown here is derived from an EMBL/GenBank/DDBJ whole genome shotgun (WGS) entry which is preliminary data.</text>
</comment>
<keyword evidence="4" id="KW-0929">Antimicrobial</keyword>
<accession>A0A9W7TLI7</accession>
<organism evidence="11 12">
    <name type="scientific">Triplophysa rosa</name>
    <name type="common">Cave loach</name>
    <dbReference type="NCBI Taxonomy" id="992332"/>
    <lineage>
        <taxon>Eukaryota</taxon>
        <taxon>Metazoa</taxon>
        <taxon>Chordata</taxon>
        <taxon>Craniata</taxon>
        <taxon>Vertebrata</taxon>
        <taxon>Euteleostomi</taxon>
        <taxon>Actinopterygii</taxon>
        <taxon>Neopterygii</taxon>
        <taxon>Teleostei</taxon>
        <taxon>Ostariophysi</taxon>
        <taxon>Cypriniformes</taxon>
        <taxon>Nemacheilidae</taxon>
        <taxon>Triplophysa</taxon>
    </lineage>
</organism>
<gene>
    <name evidence="11" type="ORF">IRJ41_021433</name>
</gene>
<reference evidence="11" key="1">
    <citation type="submission" date="2021-02" db="EMBL/GenBank/DDBJ databases">
        <title>Comparative genomics reveals that relaxation of natural selection precedes convergent phenotypic evolution of cavefish.</title>
        <authorList>
            <person name="Peng Z."/>
        </authorList>
    </citation>
    <scope>NUCLEOTIDE SEQUENCE</scope>
    <source>
        <tissue evidence="11">Muscle</tissue>
    </source>
</reference>
<keyword evidence="3" id="KW-0964">Secreted</keyword>
<evidence type="ECO:0000256" key="4">
    <source>
        <dbReference type="ARBA" id="ARBA00022529"/>
    </source>
</evidence>
<dbReference type="Proteomes" id="UP001059041">
    <property type="component" value="Linkage Group LG17"/>
</dbReference>
<dbReference type="GO" id="GO:0016020">
    <property type="term" value="C:membrane"/>
    <property type="evidence" value="ECO:0007669"/>
    <property type="project" value="TreeGrafter"/>
</dbReference>
<evidence type="ECO:0000256" key="1">
    <source>
        <dbReference type="ARBA" id="ARBA00004613"/>
    </source>
</evidence>
<feature type="region of interest" description="Disordered" evidence="9">
    <location>
        <begin position="20"/>
        <end position="42"/>
    </location>
</feature>
<keyword evidence="7" id="KW-0391">Immunity</keyword>
<dbReference type="Pfam" id="PF02014">
    <property type="entry name" value="Reeler"/>
    <property type="match status" value="1"/>
</dbReference>
<sequence>MQLIRCYSDGTLLEEECQGMNINHGKPPQDGESPFTVKPENKTFNDSEVGQTLTVQLSANSSPFIGFMLEAFKCEECKPAGTFSLTDPSNTVLLSCDGQPGRAVSHADNLDKHSITVTWHVPEAGTFYFRAAFTKTFSDFWLRKPIARLTTAAPRSTPTTALATVETTEITTNGILQKSLQPQANTTAVTTNGILQTLLQTQANTTAITTNGILQTSLQPQANTTAVTTNVIGKAMFPNDRANGCNVYRKEQRPKVRERQRQRRP</sequence>
<dbReference type="GO" id="GO:0045087">
    <property type="term" value="P:innate immune response"/>
    <property type="evidence" value="ECO:0007669"/>
    <property type="project" value="UniProtKB-KW"/>
</dbReference>
<comment type="subcellular location">
    <subcellularLocation>
        <location evidence="1">Secreted</location>
    </subcellularLocation>
</comment>
<name>A0A9W7TLI7_TRIRA</name>
<evidence type="ECO:0000259" key="10">
    <source>
        <dbReference type="PROSITE" id="PS51019"/>
    </source>
</evidence>
<dbReference type="PANTHER" id="PTHR45828:SF9">
    <property type="entry name" value="CELL WALL INTEGRITY AND STRESS RESPONSE COMPONENT 4-LIKE-RELATED"/>
    <property type="match status" value="1"/>
</dbReference>